<feature type="compositionally biased region" description="Basic residues" evidence="2">
    <location>
        <begin position="331"/>
        <end position="344"/>
    </location>
</feature>
<dbReference type="HOGENOM" id="CLU_381462_0_0_1"/>
<feature type="compositionally biased region" description="Basic and acidic residues" evidence="2">
    <location>
        <begin position="1"/>
        <end position="11"/>
    </location>
</feature>
<organism evidence="3 4">
    <name type="scientific">Tetranychus urticae</name>
    <name type="common">Two-spotted spider mite</name>
    <dbReference type="NCBI Taxonomy" id="32264"/>
    <lineage>
        <taxon>Eukaryota</taxon>
        <taxon>Metazoa</taxon>
        <taxon>Ecdysozoa</taxon>
        <taxon>Arthropoda</taxon>
        <taxon>Chelicerata</taxon>
        <taxon>Arachnida</taxon>
        <taxon>Acari</taxon>
        <taxon>Acariformes</taxon>
        <taxon>Trombidiformes</taxon>
        <taxon>Prostigmata</taxon>
        <taxon>Eleutherengona</taxon>
        <taxon>Raphignathae</taxon>
        <taxon>Tetranychoidea</taxon>
        <taxon>Tetranychidae</taxon>
        <taxon>Tetranychus</taxon>
    </lineage>
</organism>
<feature type="region of interest" description="Disordered" evidence="2">
    <location>
        <begin position="386"/>
        <end position="452"/>
    </location>
</feature>
<feature type="region of interest" description="Disordered" evidence="2">
    <location>
        <begin position="180"/>
        <end position="206"/>
    </location>
</feature>
<feature type="coiled-coil region" evidence="1">
    <location>
        <begin position="939"/>
        <end position="1161"/>
    </location>
</feature>
<protein>
    <submittedName>
        <fullName evidence="3">Uncharacterized protein</fullName>
    </submittedName>
</protein>
<reference evidence="3" key="2">
    <citation type="submission" date="2015-06" db="UniProtKB">
        <authorList>
            <consortium name="EnsemblMetazoa"/>
        </authorList>
    </citation>
    <scope>IDENTIFICATION</scope>
</reference>
<feature type="region of interest" description="Disordered" evidence="2">
    <location>
        <begin position="572"/>
        <end position="595"/>
    </location>
</feature>
<feature type="compositionally biased region" description="Polar residues" evidence="2">
    <location>
        <begin position="396"/>
        <end position="406"/>
    </location>
</feature>
<accession>T1KMH2</accession>
<feature type="compositionally biased region" description="Polar residues" evidence="2">
    <location>
        <begin position="52"/>
        <end position="65"/>
    </location>
</feature>
<dbReference type="EnsemblMetazoa" id="tetur15g01610.1">
    <property type="protein sequence ID" value="tetur15g01610.1"/>
    <property type="gene ID" value="tetur15g01610"/>
</dbReference>
<feature type="compositionally biased region" description="Low complexity" evidence="2">
    <location>
        <begin position="195"/>
        <end position="206"/>
    </location>
</feature>
<feature type="compositionally biased region" description="Polar residues" evidence="2">
    <location>
        <begin position="86"/>
        <end position="107"/>
    </location>
</feature>
<feature type="compositionally biased region" description="Polar residues" evidence="2">
    <location>
        <begin position="613"/>
        <end position="626"/>
    </location>
</feature>
<feature type="compositionally biased region" description="Low complexity" evidence="2">
    <location>
        <begin position="345"/>
        <end position="363"/>
    </location>
</feature>
<evidence type="ECO:0000256" key="1">
    <source>
        <dbReference type="SAM" id="Coils"/>
    </source>
</evidence>
<feature type="region of interest" description="Disordered" evidence="2">
    <location>
        <begin position="473"/>
        <end position="534"/>
    </location>
</feature>
<feature type="region of interest" description="Disordered" evidence="2">
    <location>
        <begin position="284"/>
        <end position="307"/>
    </location>
</feature>
<keyword evidence="1" id="KW-0175">Coiled coil</keyword>
<feature type="compositionally biased region" description="Low complexity" evidence="2">
    <location>
        <begin position="573"/>
        <end position="595"/>
    </location>
</feature>
<proteinExistence type="predicted"/>
<feature type="compositionally biased region" description="Low complexity" evidence="2">
    <location>
        <begin position="752"/>
        <end position="767"/>
    </location>
</feature>
<feature type="region of interest" description="Disordered" evidence="2">
    <location>
        <begin position="323"/>
        <end position="365"/>
    </location>
</feature>
<feature type="region of interest" description="Disordered" evidence="2">
    <location>
        <begin position="155"/>
        <end position="174"/>
    </location>
</feature>
<evidence type="ECO:0000313" key="3">
    <source>
        <dbReference type="EnsemblMetazoa" id="tetur15g01610.1"/>
    </source>
</evidence>
<evidence type="ECO:0000256" key="2">
    <source>
        <dbReference type="SAM" id="MobiDB-lite"/>
    </source>
</evidence>
<feature type="region of interest" description="Disordered" evidence="2">
    <location>
        <begin position="1"/>
        <end position="70"/>
    </location>
</feature>
<feature type="compositionally biased region" description="Low complexity" evidence="2">
    <location>
        <begin position="29"/>
        <end position="51"/>
    </location>
</feature>
<feature type="region of interest" description="Disordered" evidence="2">
    <location>
        <begin position="613"/>
        <end position="737"/>
    </location>
</feature>
<feature type="compositionally biased region" description="Basic and acidic residues" evidence="2">
    <location>
        <begin position="116"/>
        <end position="127"/>
    </location>
</feature>
<dbReference type="STRING" id="32264.T1KMH2"/>
<dbReference type="EMBL" id="CAEY01000244">
    <property type="status" value="NOT_ANNOTATED_CDS"/>
    <property type="molecule type" value="Genomic_DNA"/>
</dbReference>
<name>T1KMH2_TETUR</name>
<keyword evidence="4" id="KW-1185">Reference proteome</keyword>
<feature type="compositionally biased region" description="Low complexity" evidence="2">
    <location>
        <begin position="671"/>
        <end position="706"/>
    </location>
</feature>
<feature type="compositionally biased region" description="Low complexity" evidence="2">
    <location>
        <begin position="644"/>
        <end position="664"/>
    </location>
</feature>
<feature type="region of interest" description="Disordered" evidence="2">
    <location>
        <begin position="752"/>
        <end position="813"/>
    </location>
</feature>
<reference evidence="4" key="1">
    <citation type="submission" date="2011-08" db="EMBL/GenBank/DDBJ databases">
        <authorList>
            <person name="Rombauts S."/>
        </authorList>
    </citation>
    <scope>NUCLEOTIDE SEQUENCE</scope>
    <source>
        <strain evidence="4">London</strain>
    </source>
</reference>
<dbReference type="Proteomes" id="UP000015104">
    <property type="component" value="Unassembled WGS sequence"/>
</dbReference>
<feature type="region of interest" description="Disordered" evidence="2">
    <location>
        <begin position="86"/>
        <end position="140"/>
    </location>
</feature>
<feature type="compositionally biased region" description="Polar residues" evidence="2">
    <location>
        <begin position="180"/>
        <end position="194"/>
    </location>
</feature>
<evidence type="ECO:0000313" key="4">
    <source>
        <dbReference type="Proteomes" id="UP000015104"/>
    </source>
</evidence>
<feature type="compositionally biased region" description="Polar residues" evidence="2">
    <location>
        <begin position="511"/>
        <end position="531"/>
    </location>
</feature>
<feature type="compositionally biased region" description="Polar residues" evidence="2">
    <location>
        <begin position="474"/>
        <end position="485"/>
    </location>
</feature>
<feature type="compositionally biased region" description="Low complexity" evidence="2">
    <location>
        <begin position="486"/>
        <end position="502"/>
    </location>
</feature>
<sequence length="1317" mass="144550">MRSKSREKSARESTGCNLIFGPTRKSSSHRSTSTSSTISSSSSNSTPAPSSQQQNQIESSAPPTSESDRTTMTKLSNFLGIFKLTPSSASSTNGSIKSTKSAQQPTSIKVVRRGNNKNENDGLFRTDSRRRRRANNLLQRNSDIRRSWNAAMTGRSDPVIRRPASPTYRPTNTVTYRSISPSIASNQQTSPGVNGSSSRPSSLDGSGHFGNSCKVNSMPAPIVTLPECCLEGSDSEVGLDSKLSTSPENLETQHVNGFCNDCEQSTVTNDCDEVDKISVEKVNKIIRPAGPPPPPPTTTSVSLDGSVQSSDDVFIQVQITASSKSSNGRLSNKHHQQQHLHHQHQQQQLQQQLQQKQQKHQQQNGLQNSIDVITDEADRPLSPIFESCTEKVTYEESVSPTGSLIDSRTDSRSSNEDVNTILRPPSSTAGSSSSQEMALSEDGGLGESVSYDASSGCSWETSSILTGSVCLSPGSATSEGNSATEILSPSSLSSSPLPISSSTPHHHHKNNNVSSPIMISDPVYNNSNRSGDINGDDYLYEPRMSEVIRVTVKKAEIPEVVTLRSEDIIDLDSSGSTEENSPSSPSSFSSSISSIQRIRKGSKTGILKDSNCLNNNGVHNCRSSTPKKVHFAESAKVRTTKSLSTSPGSSPIPDDSSSSYDRSSPLPPSSLSPLNYSNGTTITTSSTVTIKKPTSSSSRRLFQSSLNQTSLDDPDVKSAVPNKAHYQPPGADDYSSEQITQFNPESFCLSNQSLASSTSSSPSLASNKQPRVIGGITNSKVGGEGEKVEPVAGENDDPNESKTKWRQVNQAEGRNINSKSQMISKSSSHNIATINCTSSVAHVLNQNINDKTISISAKTSTTTVSSTNHDNGNINSGFPYLSRELDAHRKLSALHQRKLSIAREESARSSLIIQGLGVVVQRLTQQLDSMNGPTLRSQLSQVQNNFDQLDAQFRSQEEALRSLQVNYHKAESELREEVKKLTCELADEERRHEREKIDLVNSFELELDAAKKQFNEELDKVEEVKNELKALADQLKGELRNKVDELSKANNRMNQMEKSMRMERDGRTRRAEERITYLCKEIQSLKDVLELKEIDLKRLRAQVERDEGLSRDLVRAQSTIEVLKQRLEQLEIARNSQADAMNRLKAENEALIDEIVRDQREMDKIALRKEELEYTLYNMVTIGDDEGYINLKTSASSPYEYVDNVSFTEVNHAPTMVTNGHDQQNREMKNPRNDLRRRPINSAILVSSNGLPATSSSSSSTTVRVEKIITSDHYKSRNVQSPDGHVTANNEVIQKYSPDMINDSGFEDISVFMKTNA</sequence>